<dbReference type="EMBL" id="PVFZ01000003">
    <property type="protein sequence ID" value="PRF28652.1"/>
    <property type="molecule type" value="Genomic_DNA"/>
</dbReference>
<dbReference type="Proteomes" id="UP000237686">
    <property type="component" value="Unassembled WGS sequence"/>
</dbReference>
<sequence length="165" mass="17899">MCAPYSSGTAADPRGALYKKQTGKRMTQPKIHPRLEKALTRGDLAIRQANSARATAVLNALGTMIVEASATIGVEASIDIPQGDRIYDPVNGVWPQKMLVSFDGPVADADPEELRTVYLIADDPGTQFRVEWHRADGKLGRHEGGPLATVAFLTDVEIPWSDDDE</sequence>
<name>A0A2S9LP91_9BURK</name>
<accession>A0A2S9LP91</accession>
<evidence type="ECO:0000313" key="5">
    <source>
        <dbReference type="Proteomes" id="UP000237811"/>
    </source>
</evidence>
<evidence type="ECO:0000256" key="1">
    <source>
        <dbReference type="SAM" id="MobiDB-lite"/>
    </source>
</evidence>
<evidence type="ECO:0000313" key="3">
    <source>
        <dbReference type="EMBL" id="PRF28652.1"/>
    </source>
</evidence>
<comment type="caution">
    <text evidence="3">The sequence shown here is derived from an EMBL/GenBank/DDBJ whole genome shotgun (WGS) entry which is preliminary data.</text>
</comment>
<reference evidence="4 5" key="1">
    <citation type="submission" date="2018-03" db="EMBL/GenBank/DDBJ databases">
        <authorList>
            <person name="Nguyen K."/>
            <person name="Fouts D."/>
            <person name="Sutton G."/>
        </authorList>
    </citation>
    <scope>NUCLEOTIDE SEQUENCE [LARGE SCALE GENOMIC DNA]</scope>
    <source>
        <strain evidence="2 5">AU14328</strain>
        <strain evidence="3 4">AU17135</strain>
    </source>
</reference>
<organism evidence="3 4">
    <name type="scientific">Burkholderia multivorans</name>
    <dbReference type="NCBI Taxonomy" id="87883"/>
    <lineage>
        <taxon>Bacteria</taxon>
        <taxon>Pseudomonadati</taxon>
        <taxon>Pseudomonadota</taxon>
        <taxon>Betaproteobacteria</taxon>
        <taxon>Burkholderiales</taxon>
        <taxon>Burkholderiaceae</taxon>
        <taxon>Burkholderia</taxon>
        <taxon>Burkholderia cepacia complex</taxon>
    </lineage>
</organism>
<feature type="region of interest" description="Disordered" evidence="1">
    <location>
        <begin position="1"/>
        <end position="27"/>
    </location>
</feature>
<gene>
    <name evidence="3" type="ORF">C6P98_00145</name>
    <name evidence="2" type="ORF">C6P99_29255</name>
</gene>
<dbReference type="EMBL" id="PVFR01000088">
    <property type="protein sequence ID" value="PRE40416.1"/>
    <property type="molecule type" value="Genomic_DNA"/>
</dbReference>
<evidence type="ECO:0000313" key="2">
    <source>
        <dbReference type="EMBL" id="PRE40416.1"/>
    </source>
</evidence>
<evidence type="ECO:0000313" key="4">
    <source>
        <dbReference type="Proteomes" id="UP000237686"/>
    </source>
</evidence>
<dbReference type="AlphaFoldDB" id="A0A2S9LP91"/>
<dbReference type="Proteomes" id="UP000237811">
    <property type="component" value="Unassembled WGS sequence"/>
</dbReference>
<protein>
    <submittedName>
        <fullName evidence="3">Uncharacterized protein</fullName>
    </submittedName>
</protein>
<proteinExistence type="predicted"/>